<proteinExistence type="predicted"/>
<feature type="region of interest" description="Disordered" evidence="1">
    <location>
        <begin position="117"/>
        <end position="165"/>
    </location>
</feature>
<evidence type="ECO:0000256" key="1">
    <source>
        <dbReference type="SAM" id="MobiDB-lite"/>
    </source>
</evidence>
<protein>
    <submittedName>
        <fullName evidence="2">Uncharacterized protein</fullName>
    </submittedName>
</protein>
<keyword evidence="3" id="KW-1185">Reference proteome</keyword>
<dbReference type="EMBL" id="UYRU01049015">
    <property type="protein sequence ID" value="VDN10372.1"/>
    <property type="molecule type" value="Genomic_DNA"/>
</dbReference>
<feature type="compositionally biased region" description="Polar residues" evidence="1">
    <location>
        <begin position="123"/>
        <end position="135"/>
    </location>
</feature>
<accession>A0A3P7NPM4</accession>
<feature type="region of interest" description="Disordered" evidence="1">
    <location>
        <begin position="76"/>
        <end position="104"/>
    </location>
</feature>
<dbReference type="OrthoDB" id="6286596at2759"/>
<organism evidence="2 3">
    <name type="scientific">Dibothriocephalus latus</name>
    <name type="common">Fish tapeworm</name>
    <name type="synonym">Diphyllobothrium latum</name>
    <dbReference type="NCBI Taxonomy" id="60516"/>
    <lineage>
        <taxon>Eukaryota</taxon>
        <taxon>Metazoa</taxon>
        <taxon>Spiralia</taxon>
        <taxon>Lophotrochozoa</taxon>
        <taxon>Platyhelminthes</taxon>
        <taxon>Cestoda</taxon>
        <taxon>Eucestoda</taxon>
        <taxon>Diphyllobothriidea</taxon>
        <taxon>Diphyllobothriidae</taxon>
        <taxon>Dibothriocephalus</taxon>
    </lineage>
</organism>
<dbReference type="AlphaFoldDB" id="A0A3P7NPM4"/>
<evidence type="ECO:0000313" key="3">
    <source>
        <dbReference type="Proteomes" id="UP000281553"/>
    </source>
</evidence>
<feature type="compositionally biased region" description="Polar residues" evidence="1">
    <location>
        <begin position="83"/>
        <end position="93"/>
    </location>
</feature>
<name>A0A3P7NPM4_DIBLA</name>
<evidence type="ECO:0000313" key="2">
    <source>
        <dbReference type="EMBL" id="VDN10372.1"/>
    </source>
</evidence>
<dbReference type="Proteomes" id="UP000281553">
    <property type="component" value="Unassembled WGS sequence"/>
</dbReference>
<sequence>MGYRYPAGGSGDATIVETVQLMEAISLNDWLFLNNQNPRIPAVRAKEASITNSALKTVIRFKRQFFLGLDDYHLGRRRRRKQSPSSPVESVQAKSARHCNPLPNECDVPLVEDNGNGAPVNWTLDSSQSADQHNIPNICPSPSRPPSSAPTKLGQSTLLNLTEPPPAKPRSVIAFDVVRAAFTKRIRLEDFLTECKCADFSFAAMDRSPVARMMEGTDYVIGIMAYEQSRESKVSPITC</sequence>
<reference evidence="2 3" key="1">
    <citation type="submission" date="2018-11" db="EMBL/GenBank/DDBJ databases">
        <authorList>
            <consortium name="Pathogen Informatics"/>
        </authorList>
    </citation>
    <scope>NUCLEOTIDE SEQUENCE [LARGE SCALE GENOMIC DNA]</scope>
</reference>
<gene>
    <name evidence="2" type="ORF">DILT_LOCUS6203</name>
</gene>